<dbReference type="AlphaFoldDB" id="A0AA38F5L0"/>
<reference evidence="1 2" key="1">
    <citation type="journal article" date="2021" name="Nat. Plants">
        <title>The Taxus genome provides insights into paclitaxel biosynthesis.</title>
        <authorList>
            <person name="Xiong X."/>
            <person name="Gou J."/>
            <person name="Liao Q."/>
            <person name="Li Y."/>
            <person name="Zhou Q."/>
            <person name="Bi G."/>
            <person name="Li C."/>
            <person name="Du R."/>
            <person name="Wang X."/>
            <person name="Sun T."/>
            <person name="Guo L."/>
            <person name="Liang H."/>
            <person name="Lu P."/>
            <person name="Wu Y."/>
            <person name="Zhang Z."/>
            <person name="Ro D.K."/>
            <person name="Shang Y."/>
            <person name="Huang S."/>
            <person name="Yan J."/>
        </authorList>
    </citation>
    <scope>NUCLEOTIDE SEQUENCE [LARGE SCALE GENOMIC DNA]</scope>
    <source>
        <strain evidence="1">Ta-2019</strain>
    </source>
</reference>
<dbReference type="EMBL" id="JAHRHJ020003813">
    <property type="protein sequence ID" value="KAH9290528.1"/>
    <property type="molecule type" value="Genomic_DNA"/>
</dbReference>
<protein>
    <submittedName>
        <fullName evidence="1">Uncharacterized protein</fullName>
    </submittedName>
</protein>
<proteinExistence type="predicted"/>
<accession>A0AA38F5L0</accession>
<comment type="caution">
    <text evidence="1">The sequence shown here is derived from an EMBL/GenBank/DDBJ whole genome shotgun (WGS) entry which is preliminary data.</text>
</comment>
<feature type="non-terminal residue" evidence="1">
    <location>
        <position position="291"/>
    </location>
</feature>
<evidence type="ECO:0000313" key="1">
    <source>
        <dbReference type="EMBL" id="KAH9290528.1"/>
    </source>
</evidence>
<keyword evidence="2" id="KW-1185">Reference proteome</keyword>
<name>A0AA38F5L0_TAXCH</name>
<organism evidence="1 2">
    <name type="scientific">Taxus chinensis</name>
    <name type="common">Chinese yew</name>
    <name type="synonym">Taxus wallichiana var. chinensis</name>
    <dbReference type="NCBI Taxonomy" id="29808"/>
    <lineage>
        <taxon>Eukaryota</taxon>
        <taxon>Viridiplantae</taxon>
        <taxon>Streptophyta</taxon>
        <taxon>Embryophyta</taxon>
        <taxon>Tracheophyta</taxon>
        <taxon>Spermatophyta</taxon>
        <taxon>Pinopsida</taxon>
        <taxon>Pinidae</taxon>
        <taxon>Conifers II</taxon>
        <taxon>Cupressales</taxon>
        <taxon>Taxaceae</taxon>
        <taxon>Taxus</taxon>
    </lineage>
</organism>
<gene>
    <name evidence="1" type="ORF">KI387_034645</name>
</gene>
<sequence length="291" mass="33692">MEGAEDAPVQLRCRYCKRNVRAFGCRCDESGRISGRHLRTLREKLFHDGSFNEDFSRVLFIQVLKYIVEIGAPNIPNVNSRSGTSLAAVYEPFARDNKTALLRQIYCDRDRITIFLNLLFPFDTHLMDAWNNDSDNHNIIANEELITAETSPQNIFPLHLTLGYTNEIPVTIRISGRCFYWQDILESVQNGSTVLQWRCTSYEPYRNDPIEYESRNGHMIGGMRMEDYAEDDAHYQRIVNMLADRYESENEARRIPAASSAVDKLITIEMNNISDMYYCCVCQEHITEDDV</sequence>
<dbReference type="Proteomes" id="UP000824469">
    <property type="component" value="Unassembled WGS sequence"/>
</dbReference>
<evidence type="ECO:0000313" key="2">
    <source>
        <dbReference type="Proteomes" id="UP000824469"/>
    </source>
</evidence>